<keyword evidence="3" id="KW-0285">Flavoprotein</keyword>
<evidence type="ECO:0000256" key="4">
    <source>
        <dbReference type="ARBA" id="ARBA00022827"/>
    </source>
</evidence>
<comment type="similarity">
    <text evidence="2">Belongs to the FAD-binding monooxygenase family.</text>
</comment>
<evidence type="ECO:0000256" key="5">
    <source>
        <dbReference type="ARBA" id="ARBA00023002"/>
    </source>
</evidence>
<protein>
    <submittedName>
        <fullName evidence="6">Uncharacterized protein</fullName>
    </submittedName>
</protein>
<dbReference type="InterPro" id="IPR020946">
    <property type="entry name" value="Flavin_mOase-like"/>
</dbReference>
<comment type="caution">
    <text evidence="6">The sequence shown here is derived from an EMBL/GenBank/DDBJ whole genome shotgun (WGS) entry which is preliminary data.</text>
</comment>
<keyword evidence="4" id="KW-0274">FAD</keyword>
<keyword evidence="5" id="KW-0560">Oxidoreductase</keyword>
<comment type="cofactor">
    <cofactor evidence="1">
        <name>FAD</name>
        <dbReference type="ChEBI" id="CHEBI:57692"/>
    </cofactor>
</comment>
<evidence type="ECO:0000256" key="2">
    <source>
        <dbReference type="ARBA" id="ARBA00010139"/>
    </source>
</evidence>
<dbReference type="SUPFAM" id="SSF51905">
    <property type="entry name" value="FAD/NAD(P)-binding domain"/>
    <property type="match status" value="2"/>
</dbReference>
<dbReference type="GO" id="GO:0004499">
    <property type="term" value="F:N,N-dimethylaniline monooxygenase activity"/>
    <property type="evidence" value="ECO:0007669"/>
    <property type="project" value="InterPro"/>
</dbReference>
<dbReference type="Pfam" id="PF00743">
    <property type="entry name" value="FMO-like"/>
    <property type="match status" value="1"/>
</dbReference>
<dbReference type="InterPro" id="IPR051209">
    <property type="entry name" value="FAD-bind_Monooxygenase_sf"/>
</dbReference>
<dbReference type="Gene3D" id="3.50.50.60">
    <property type="entry name" value="FAD/NAD(P)-binding domain"/>
    <property type="match status" value="2"/>
</dbReference>
<gene>
    <name evidence="6" type="ORF">AYO21_01763</name>
</gene>
<evidence type="ECO:0000256" key="3">
    <source>
        <dbReference type="ARBA" id="ARBA00022630"/>
    </source>
</evidence>
<evidence type="ECO:0000256" key="1">
    <source>
        <dbReference type="ARBA" id="ARBA00001974"/>
    </source>
</evidence>
<reference evidence="6 7" key="1">
    <citation type="submission" date="2016-03" db="EMBL/GenBank/DDBJ databases">
        <title>Draft genome sequence of the Fonsecaea monophora CBS 269.37.</title>
        <authorList>
            <person name="Bombassaro A."/>
            <person name="Vinicius W.A."/>
            <person name="De Hoog S."/>
            <person name="Sun J."/>
            <person name="Souza E.M."/>
            <person name="Raittz R.T."/>
            <person name="Costa F."/>
            <person name="Leao A.C."/>
            <person name="Tadra-Sfeir M.Z."/>
            <person name="Baura V."/>
            <person name="Balsanelli E."/>
            <person name="Pedrosa F.O."/>
            <person name="Moreno L.F."/>
            <person name="Steffens M.B."/>
            <person name="Xi L."/>
            <person name="Bocca A.L."/>
            <person name="Felipe M.S."/>
            <person name="Teixeira M."/>
            <person name="Telles Filho F.Q."/>
            <person name="Azevedo C.M."/>
            <person name="Gomes R."/>
            <person name="Vicente V.A."/>
        </authorList>
    </citation>
    <scope>NUCLEOTIDE SEQUENCE [LARGE SCALE GENOMIC DNA]</scope>
    <source>
        <strain evidence="6 7">CBS 269.37</strain>
    </source>
</reference>
<dbReference type="GO" id="GO:0050661">
    <property type="term" value="F:NADP binding"/>
    <property type="evidence" value="ECO:0007669"/>
    <property type="project" value="InterPro"/>
</dbReference>
<dbReference type="AlphaFoldDB" id="A0A177FJH4"/>
<evidence type="ECO:0000313" key="7">
    <source>
        <dbReference type="Proteomes" id="UP000077002"/>
    </source>
</evidence>
<dbReference type="GeneID" id="34596941"/>
<dbReference type="EMBL" id="LVKK01000007">
    <property type="protein sequence ID" value="OAG43911.1"/>
    <property type="molecule type" value="Genomic_DNA"/>
</dbReference>
<dbReference type="GO" id="GO:0050660">
    <property type="term" value="F:flavin adenine dinucleotide binding"/>
    <property type="evidence" value="ECO:0007669"/>
    <property type="project" value="InterPro"/>
</dbReference>
<sequence length="551" mass="63194">MSAAPNPESIRDKIEGTVDTEAYARLNGVDERSIEAEKHVENRGHKKVILVGAGVSGITKAALLLKHKAISLEDLVIFDVQANFGGVWEKNKYPGCACDVPALQYTNKLMINTEYTHYYATRDQIASFYVKMAHDLGLNRCVQFQTFVKSCVWDETRFVWHIEAENQKHRTIEKWTTDVLIHAVGAFDRPKFGRTPGLESFKGSYWHTSRWNDQVDLKGKRVAVIGCGPSAGQVIPEIIDQVSELTVYMRTPPMVLPRKDFQRSEAWMWSMRNLPFFASTVRNAAFVQQWLLGQSVVTRGSYLNKTLTKKAHAFLEEQVQDKALRELLRPDYEFFCKRPLFLDDFYPALTRPHCTVVRESLDQFVPDGIISTDKATGVKHERSFDVIIFATGFNLAQYLQHETIIGRGGVNLQEQWKAHPSAIYGVATTNFPNFFFCNGPNANTYSSFHHEMNEVASDYTSRIVKEIFQRSNHGTKFAVMPNAEFEQSYNDEIQNNLGHLVSQNSACNSYHNNADGHNTIVHHRNIWKLWWRLKKIDWNEWDISMARDIKD</sequence>
<dbReference type="PANTHER" id="PTHR42877:SF4">
    <property type="entry name" value="FAD_NAD(P)-BINDING DOMAIN-CONTAINING PROTEIN-RELATED"/>
    <property type="match status" value="1"/>
</dbReference>
<keyword evidence="7" id="KW-1185">Reference proteome</keyword>
<dbReference type="OrthoDB" id="74360at2759"/>
<dbReference type="PANTHER" id="PTHR42877">
    <property type="entry name" value="L-ORNITHINE N(5)-MONOOXYGENASE-RELATED"/>
    <property type="match status" value="1"/>
</dbReference>
<organism evidence="6 7">
    <name type="scientific">Fonsecaea monophora</name>
    <dbReference type="NCBI Taxonomy" id="254056"/>
    <lineage>
        <taxon>Eukaryota</taxon>
        <taxon>Fungi</taxon>
        <taxon>Dikarya</taxon>
        <taxon>Ascomycota</taxon>
        <taxon>Pezizomycotina</taxon>
        <taxon>Eurotiomycetes</taxon>
        <taxon>Chaetothyriomycetidae</taxon>
        <taxon>Chaetothyriales</taxon>
        <taxon>Herpotrichiellaceae</taxon>
        <taxon>Fonsecaea</taxon>
    </lineage>
</organism>
<evidence type="ECO:0000313" key="6">
    <source>
        <dbReference type="EMBL" id="OAG43911.1"/>
    </source>
</evidence>
<proteinExistence type="inferred from homology"/>
<name>A0A177FJH4_9EURO</name>
<accession>A0A177FJH4</accession>
<dbReference type="Proteomes" id="UP000077002">
    <property type="component" value="Unassembled WGS sequence"/>
</dbReference>
<dbReference type="InterPro" id="IPR036188">
    <property type="entry name" value="FAD/NAD-bd_sf"/>
</dbReference>
<dbReference type="RefSeq" id="XP_022515863.1">
    <property type="nucleotide sequence ID" value="XM_022651745.1"/>
</dbReference>